<dbReference type="Gene3D" id="2.30.30.40">
    <property type="entry name" value="SH3 Domains"/>
    <property type="match status" value="1"/>
</dbReference>
<accession>A0ABY4W8A0</accession>
<gene>
    <name evidence="3" type="ORF">NBZ79_03175</name>
</gene>
<dbReference type="Gene3D" id="2.40.128.270">
    <property type="match status" value="1"/>
</dbReference>
<feature type="signal peptide" evidence="1">
    <location>
        <begin position="1"/>
        <end position="24"/>
    </location>
</feature>
<dbReference type="Proteomes" id="UP001056291">
    <property type="component" value="Chromosome"/>
</dbReference>
<dbReference type="InterPro" id="IPR038670">
    <property type="entry name" value="HslJ-like_sf"/>
</dbReference>
<keyword evidence="1" id="KW-0732">Signal</keyword>
<dbReference type="Pfam" id="PF03724">
    <property type="entry name" value="META"/>
    <property type="match status" value="1"/>
</dbReference>
<organism evidence="3 4">
    <name type="scientific">Sneathiella marina</name>
    <dbReference type="NCBI Taxonomy" id="2950108"/>
    <lineage>
        <taxon>Bacteria</taxon>
        <taxon>Pseudomonadati</taxon>
        <taxon>Pseudomonadota</taxon>
        <taxon>Alphaproteobacteria</taxon>
        <taxon>Sneathiellales</taxon>
        <taxon>Sneathiellaceae</taxon>
        <taxon>Sneathiella</taxon>
    </lineage>
</organism>
<dbReference type="PANTHER" id="PTHR35535:SF1">
    <property type="entry name" value="HEAT SHOCK PROTEIN HSLJ"/>
    <property type="match status" value="1"/>
</dbReference>
<dbReference type="PANTHER" id="PTHR35535">
    <property type="entry name" value="HEAT SHOCK PROTEIN HSLJ"/>
    <property type="match status" value="1"/>
</dbReference>
<feature type="domain" description="DUF306" evidence="2">
    <location>
        <begin position="132"/>
        <end position="233"/>
    </location>
</feature>
<evidence type="ECO:0000259" key="2">
    <source>
        <dbReference type="Pfam" id="PF03724"/>
    </source>
</evidence>
<dbReference type="InterPro" id="IPR053147">
    <property type="entry name" value="Hsp_HslJ-like"/>
</dbReference>
<protein>
    <submittedName>
        <fullName evidence="3">META domain-containing protein</fullName>
    </submittedName>
</protein>
<evidence type="ECO:0000313" key="4">
    <source>
        <dbReference type="Proteomes" id="UP001056291"/>
    </source>
</evidence>
<reference evidence="3" key="1">
    <citation type="submission" date="2022-06" db="EMBL/GenBank/DDBJ databases">
        <title>Sneathiella actinostolidae sp. nov., isolated from a sea anemonein the Western Pacific Ocean.</title>
        <authorList>
            <person name="Wei M.J."/>
        </authorList>
    </citation>
    <scope>NUCLEOTIDE SEQUENCE</scope>
    <source>
        <strain evidence="3">PHK-P5</strain>
    </source>
</reference>
<keyword evidence="4" id="KW-1185">Reference proteome</keyword>
<evidence type="ECO:0000313" key="3">
    <source>
        <dbReference type="EMBL" id="USG61975.1"/>
    </source>
</evidence>
<dbReference type="EMBL" id="CP098747">
    <property type="protein sequence ID" value="USG61975.1"/>
    <property type="molecule type" value="Genomic_DNA"/>
</dbReference>
<feature type="chain" id="PRO_5046171920" evidence="1">
    <location>
        <begin position="25"/>
        <end position="241"/>
    </location>
</feature>
<sequence>MPLFGKFYSLVLLVPFLSFTPSLAQSAADGPDFYRLNDVASHSALNMRSGPNAASRIVGKIPADADGLADFGCVGGLDADQSASATAAQRQAALKTRWCKIGYKRIIGWSAAQFLTEGTGPDAFNGGGRLSALAGSEWQLRDFAGVPVTENAWIAFKGDDLVSGLGGCNRFSGKVSVKKGKFSIGPLAMTKMACPPEMMETEQDFSRALAATQSITATHLILALFDKENQLLATLTRRDAD</sequence>
<name>A0ABY4W8A0_9PROT</name>
<dbReference type="RefSeq" id="WP_251935453.1">
    <property type="nucleotide sequence ID" value="NZ_CP098747.1"/>
</dbReference>
<dbReference type="InterPro" id="IPR005184">
    <property type="entry name" value="DUF306_Meta_HslJ"/>
</dbReference>
<evidence type="ECO:0000256" key="1">
    <source>
        <dbReference type="SAM" id="SignalP"/>
    </source>
</evidence>
<proteinExistence type="predicted"/>